<dbReference type="PIRSF" id="PIRSF036466">
    <property type="entry name" value="UCP036466"/>
    <property type="match status" value="1"/>
</dbReference>
<gene>
    <name evidence="6" type="ORF">GCM10023090_15260</name>
</gene>
<protein>
    <recommendedName>
        <fullName evidence="5">UPF0391 membrane protein GCM10023090_15260</fullName>
    </recommendedName>
</protein>
<comment type="subcellular location">
    <subcellularLocation>
        <location evidence="5">Cell membrane</location>
        <topology evidence="5">Single-pass membrane protein</topology>
    </subcellularLocation>
</comment>
<dbReference type="EMBL" id="BAABEX010000009">
    <property type="protein sequence ID" value="GAA4423255.1"/>
    <property type="molecule type" value="Genomic_DNA"/>
</dbReference>
<evidence type="ECO:0000313" key="7">
    <source>
        <dbReference type="Proteomes" id="UP001501788"/>
    </source>
</evidence>
<keyword evidence="4 5" id="KW-0472">Membrane</keyword>
<dbReference type="Proteomes" id="UP001501788">
    <property type="component" value="Unassembled WGS sequence"/>
</dbReference>
<evidence type="ECO:0000256" key="3">
    <source>
        <dbReference type="ARBA" id="ARBA00022989"/>
    </source>
</evidence>
<sequence>MLHCAVGRLVIALIPAWLGWGGAAAAAVGIAKTLFAASVVMAVLTCIMGWVREGWLTHGFRI</sequence>
<evidence type="ECO:0000256" key="4">
    <source>
        <dbReference type="ARBA" id="ARBA00023136"/>
    </source>
</evidence>
<comment type="caution">
    <text evidence="6">The sequence shown here is derived from an EMBL/GenBank/DDBJ whole genome shotgun (WGS) entry which is preliminary data.</text>
</comment>
<evidence type="ECO:0000256" key="5">
    <source>
        <dbReference type="HAMAP-Rule" id="MF_01361"/>
    </source>
</evidence>
<reference evidence="7" key="1">
    <citation type="journal article" date="2019" name="Int. J. Syst. Evol. Microbiol.">
        <title>The Global Catalogue of Microorganisms (GCM) 10K type strain sequencing project: providing services to taxonomists for standard genome sequencing and annotation.</title>
        <authorList>
            <consortium name="The Broad Institute Genomics Platform"/>
            <consortium name="The Broad Institute Genome Sequencing Center for Infectious Disease"/>
            <person name="Wu L."/>
            <person name="Ma J."/>
        </authorList>
    </citation>
    <scope>NUCLEOTIDE SEQUENCE [LARGE SCALE GENOMIC DNA]</scope>
    <source>
        <strain evidence="7">JCM 31890</strain>
    </source>
</reference>
<dbReference type="HAMAP" id="MF_01361">
    <property type="entry name" value="UPF0391"/>
    <property type="match status" value="1"/>
</dbReference>
<evidence type="ECO:0000256" key="2">
    <source>
        <dbReference type="ARBA" id="ARBA00022692"/>
    </source>
</evidence>
<dbReference type="Pfam" id="PF07043">
    <property type="entry name" value="DUF1328"/>
    <property type="match status" value="1"/>
</dbReference>
<dbReference type="InterPro" id="IPR009760">
    <property type="entry name" value="DUF1328"/>
</dbReference>
<feature type="transmembrane region" description="Helical" evidence="5">
    <location>
        <begin position="35"/>
        <end position="51"/>
    </location>
</feature>
<keyword evidence="7" id="KW-1185">Reference proteome</keyword>
<name>A0ABP8L5K3_9BURK</name>
<accession>A0ABP8L5K3</accession>
<dbReference type="RefSeq" id="WP_345062868.1">
    <property type="nucleotide sequence ID" value="NZ_BAABEX010000009.1"/>
</dbReference>
<keyword evidence="2 5" id="KW-0812">Transmembrane</keyword>
<keyword evidence="1 5" id="KW-1003">Cell membrane</keyword>
<keyword evidence="3 5" id="KW-1133">Transmembrane helix</keyword>
<organism evidence="6 7">
    <name type="scientific">Acidovorax lacteus</name>
    <dbReference type="NCBI Taxonomy" id="1924988"/>
    <lineage>
        <taxon>Bacteria</taxon>
        <taxon>Pseudomonadati</taxon>
        <taxon>Pseudomonadota</taxon>
        <taxon>Betaproteobacteria</taxon>
        <taxon>Burkholderiales</taxon>
        <taxon>Comamonadaceae</taxon>
        <taxon>Acidovorax</taxon>
    </lineage>
</organism>
<proteinExistence type="inferred from homology"/>
<comment type="similarity">
    <text evidence="5">Belongs to the UPF0391 family.</text>
</comment>
<evidence type="ECO:0000313" key="6">
    <source>
        <dbReference type="EMBL" id="GAA4423255.1"/>
    </source>
</evidence>
<evidence type="ECO:0000256" key="1">
    <source>
        <dbReference type="ARBA" id="ARBA00022475"/>
    </source>
</evidence>